<proteinExistence type="predicted"/>
<gene>
    <name evidence="1" type="ORF">PCAMFM013_S017g000275</name>
</gene>
<name>A0A0G4PIR2_PENC3</name>
<dbReference type="AlphaFoldDB" id="A0A0G4PIR2"/>
<keyword evidence="2" id="KW-1185">Reference proteome</keyword>
<accession>A0A0G4PIR2</accession>
<sequence length="117" mass="12848">MTCHIKPIQVVKYLRFTNVPPSVTERDFSKSTRPTYNDETRSLISKLVDGSHEVAKGTLNAVLGLTLNEMGLLASFADMGRSYKICSIWPISATVKVKICGIADQPQGPLPRGTLQK</sequence>
<reference evidence="1 2" key="1">
    <citation type="journal article" date="2014" name="Nat. Commun.">
        <title>Multiple recent horizontal transfers of a large genomic region in cheese making fungi.</title>
        <authorList>
            <person name="Cheeseman K."/>
            <person name="Ropars J."/>
            <person name="Renault P."/>
            <person name="Dupont J."/>
            <person name="Gouzy J."/>
            <person name="Branca A."/>
            <person name="Abraham A.L."/>
            <person name="Ceppi M."/>
            <person name="Conseiller E."/>
            <person name="Debuchy R."/>
            <person name="Malagnac F."/>
            <person name="Goarin A."/>
            <person name="Silar P."/>
            <person name="Lacoste S."/>
            <person name="Sallet E."/>
            <person name="Bensimon A."/>
            <person name="Giraud T."/>
            <person name="Brygoo Y."/>
        </authorList>
    </citation>
    <scope>NUCLEOTIDE SEQUENCE [LARGE SCALE GENOMIC DNA]</scope>
    <source>
        <strain evidence="2">FM 013</strain>
    </source>
</reference>
<organism evidence="1 2">
    <name type="scientific">Penicillium camemberti (strain FM 013)</name>
    <dbReference type="NCBI Taxonomy" id="1429867"/>
    <lineage>
        <taxon>Eukaryota</taxon>
        <taxon>Fungi</taxon>
        <taxon>Dikarya</taxon>
        <taxon>Ascomycota</taxon>
        <taxon>Pezizomycotina</taxon>
        <taxon>Eurotiomycetes</taxon>
        <taxon>Eurotiomycetidae</taxon>
        <taxon>Eurotiales</taxon>
        <taxon>Aspergillaceae</taxon>
        <taxon>Penicillium</taxon>
    </lineage>
</organism>
<dbReference type="Proteomes" id="UP000053732">
    <property type="component" value="Unassembled WGS sequence"/>
</dbReference>
<protein>
    <submittedName>
        <fullName evidence="1">Str. FM013</fullName>
    </submittedName>
</protein>
<dbReference type="EMBL" id="HG793150">
    <property type="protein sequence ID" value="CRL26292.1"/>
    <property type="molecule type" value="Genomic_DNA"/>
</dbReference>
<evidence type="ECO:0000313" key="1">
    <source>
        <dbReference type="EMBL" id="CRL26292.1"/>
    </source>
</evidence>
<evidence type="ECO:0000313" key="2">
    <source>
        <dbReference type="Proteomes" id="UP000053732"/>
    </source>
</evidence>